<protein>
    <submittedName>
        <fullName evidence="10">Os09g0441700 protein</fullName>
    </submittedName>
</protein>
<proteinExistence type="inferred from homology"/>
<dbReference type="GO" id="GO:0005506">
    <property type="term" value="F:iron ion binding"/>
    <property type="evidence" value="ECO:0007669"/>
    <property type="project" value="InterPro"/>
</dbReference>
<comment type="cofactor">
    <cofactor evidence="8">
        <name>heme</name>
        <dbReference type="ChEBI" id="CHEBI:30413"/>
    </cofactor>
</comment>
<dbReference type="InterPro" id="IPR017972">
    <property type="entry name" value="Cyt_P450_CS"/>
</dbReference>
<organism evidence="10 11">
    <name type="scientific">Oryza sativa subsp. japonica</name>
    <name type="common">Rice</name>
    <dbReference type="NCBI Taxonomy" id="39947"/>
    <lineage>
        <taxon>Eukaryota</taxon>
        <taxon>Viridiplantae</taxon>
        <taxon>Streptophyta</taxon>
        <taxon>Embryophyta</taxon>
        <taxon>Tracheophyta</taxon>
        <taxon>Spermatophyta</taxon>
        <taxon>Magnoliopsida</taxon>
        <taxon>Liliopsida</taxon>
        <taxon>Poales</taxon>
        <taxon>Poaceae</taxon>
        <taxon>BOP clade</taxon>
        <taxon>Oryzoideae</taxon>
        <taxon>Oryzeae</taxon>
        <taxon>Oryzinae</taxon>
        <taxon>Oryza</taxon>
        <taxon>Oryza sativa</taxon>
    </lineage>
</organism>
<dbReference type="CDD" id="cd20618">
    <property type="entry name" value="CYP71_clan"/>
    <property type="match status" value="1"/>
</dbReference>
<dbReference type="PANTHER" id="PTHR47944">
    <property type="entry name" value="CYTOCHROME P450 98A9"/>
    <property type="match status" value="1"/>
</dbReference>
<dbReference type="InParanoid" id="A0A0P0XMS3"/>
<dbReference type="Gene3D" id="1.10.630.10">
    <property type="entry name" value="Cytochrome P450"/>
    <property type="match status" value="1"/>
</dbReference>
<dbReference type="GO" id="GO:0044550">
    <property type="term" value="P:secondary metabolite biosynthetic process"/>
    <property type="evidence" value="ECO:0007669"/>
    <property type="project" value="UniProtKB-ARBA"/>
</dbReference>
<dbReference type="PROSITE" id="PS00086">
    <property type="entry name" value="CYTOCHROME_P450"/>
    <property type="match status" value="1"/>
</dbReference>
<dbReference type="InterPro" id="IPR002401">
    <property type="entry name" value="Cyt_P450_E_grp-I"/>
</dbReference>
<keyword evidence="5" id="KW-1133">Transmembrane helix</keyword>
<reference evidence="10 11" key="2">
    <citation type="journal article" date="2013" name="Plant Cell Physiol.">
        <title>Rice Annotation Project Database (RAP-DB): an integrative and interactive database for rice genomics.</title>
        <authorList>
            <person name="Sakai H."/>
            <person name="Lee S.S."/>
            <person name="Tanaka T."/>
            <person name="Numa H."/>
            <person name="Kim J."/>
            <person name="Kawahara Y."/>
            <person name="Wakimoto H."/>
            <person name="Yang C.C."/>
            <person name="Iwamoto M."/>
            <person name="Abe T."/>
            <person name="Yamada Y."/>
            <person name="Muto A."/>
            <person name="Inokuchi H."/>
            <person name="Ikemura T."/>
            <person name="Matsumoto T."/>
            <person name="Sasaki T."/>
            <person name="Itoh T."/>
        </authorList>
    </citation>
    <scope>NUCLEOTIDE SEQUENCE [LARGE SCALE GENOMIC DNA]</scope>
    <source>
        <strain evidence="11">cv. Nipponbare</strain>
    </source>
</reference>
<dbReference type="Gramene" id="Os09t0441700-00">
    <property type="protein sequence ID" value="Os09t0441700-00"/>
    <property type="gene ID" value="Os09g0441700"/>
</dbReference>
<evidence type="ECO:0000256" key="8">
    <source>
        <dbReference type="PIRSR" id="PIRSR602401-1"/>
    </source>
</evidence>
<evidence type="ECO:0000313" key="10">
    <source>
        <dbReference type="EMBL" id="BAT08300.1"/>
    </source>
</evidence>
<keyword evidence="7 8" id="KW-0408">Iron</keyword>
<accession>A0A0P0XMS3</accession>
<keyword evidence="9" id="KW-0503">Monooxygenase</keyword>
<dbReference type="InterPro" id="IPR001128">
    <property type="entry name" value="Cyt_P450"/>
</dbReference>
<dbReference type="PANTHER" id="PTHR47944:SF4">
    <property type="entry name" value="OS09G0441700 PROTEIN"/>
    <property type="match status" value="1"/>
</dbReference>
<dbReference type="PRINTS" id="PR00385">
    <property type="entry name" value="P450"/>
</dbReference>
<dbReference type="PRINTS" id="PR00463">
    <property type="entry name" value="EP450I"/>
</dbReference>
<dbReference type="eggNOG" id="KOG0156">
    <property type="taxonomic scope" value="Eukaryota"/>
</dbReference>
<dbReference type="PaxDb" id="39947-A0A0P0XMS3"/>
<keyword evidence="6 9" id="KW-0560">Oxidoreductase</keyword>
<evidence type="ECO:0000313" key="11">
    <source>
        <dbReference type="Proteomes" id="UP000059680"/>
    </source>
</evidence>
<dbReference type="InterPro" id="IPR036396">
    <property type="entry name" value="Cyt_P450_sf"/>
</dbReference>
<evidence type="ECO:0000256" key="1">
    <source>
        <dbReference type="ARBA" id="ARBA00010617"/>
    </source>
</evidence>
<name>A0A0P0XMS3_ORYSJ</name>
<evidence type="ECO:0000256" key="7">
    <source>
        <dbReference type="ARBA" id="ARBA00023004"/>
    </source>
</evidence>
<sequence length="531" mass="60586">MEVALCASFVAILLTTMLFLKAISTRCRRRKYNLPPGPKPWPIIGNLNLVGALPHRSIHELSRRYGPLVYLRFGSFPVVVGSSVEMARFFLKTRDAAFIDRPRTAAGKHTAYNYRDITWSPCDAYWRQARRVVLTELFSARRIESYEHIRREEVHALLRDLHYASSSGGRRAIVIKDYLSTASLNMITRMVMGKRYVQGEVVHEEPGSARTTLAQFKELLEELFFLNGVFNVGDQIPWLEWLDLQGYVKRMKKVSKALDQLLEHVVDEHSERRQREGNGFVAGDMVDVLLRLADDSSLEVKLSRDSIKAFTQVSDCIAYIVDLIAGGTESSSETIEWAISELLRKPEMFAKATEELDRIVGHRRWVNEKDILDLPYIEAIVKETMRLHPIGPLLAPRLSREDTSVGGYDIPTGTRVFVNVWAIARDPTLWDASEEFMPERFLGKKIDVKGQDFELLPFGSGRRMCPGYNLGLKVIQLSIANLLHGFTWRLPKDMVKEDLSMEEIFGLSMPRKFPLEVAVEPKLSSHLYKGD</sequence>
<keyword evidence="11" id="KW-1185">Reference proteome</keyword>
<dbReference type="SMR" id="A0A0P0XMS3"/>
<evidence type="ECO:0000256" key="5">
    <source>
        <dbReference type="ARBA" id="ARBA00022989"/>
    </source>
</evidence>
<evidence type="ECO:0000256" key="2">
    <source>
        <dbReference type="ARBA" id="ARBA00022617"/>
    </source>
</evidence>
<reference evidence="11" key="1">
    <citation type="journal article" date="2005" name="Nature">
        <title>The map-based sequence of the rice genome.</title>
        <authorList>
            <consortium name="International rice genome sequencing project (IRGSP)"/>
            <person name="Matsumoto T."/>
            <person name="Wu J."/>
            <person name="Kanamori H."/>
            <person name="Katayose Y."/>
            <person name="Fujisawa M."/>
            <person name="Namiki N."/>
            <person name="Mizuno H."/>
            <person name="Yamamoto K."/>
            <person name="Antonio B.A."/>
            <person name="Baba T."/>
            <person name="Sakata K."/>
            <person name="Nagamura Y."/>
            <person name="Aoki H."/>
            <person name="Arikawa K."/>
            <person name="Arita K."/>
            <person name="Bito T."/>
            <person name="Chiden Y."/>
            <person name="Fujitsuka N."/>
            <person name="Fukunaka R."/>
            <person name="Hamada M."/>
            <person name="Harada C."/>
            <person name="Hayashi A."/>
            <person name="Hijishita S."/>
            <person name="Honda M."/>
            <person name="Hosokawa S."/>
            <person name="Ichikawa Y."/>
            <person name="Idonuma A."/>
            <person name="Iijima M."/>
            <person name="Ikeda M."/>
            <person name="Ikeno M."/>
            <person name="Ito K."/>
            <person name="Ito S."/>
            <person name="Ito T."/>
            <person name="Ito Y."/>
            <person name="Ito Y."/>
            <person name="Iwabuchi A."/>
            <person name="Kamiya K."/>
            <person name="Karasawa W."/>
            <person name="Kurita K."/>
            <person name="Katagiri S."/>
            <person name="Kikuta A."/>
            <person name="Kobayashi H."/>
            <person name="Kobayashi N."/>
            <person name="Machita K."/>
            <person name="Maehara T."/>
            <person name="Masukawa M."/>
            <person name="Mizubayashi T."/>
            <person name="Mukai Y."/>
            <person name="Nagasaki H."/>
            <person name="Nagata Y."/>
            <person name="Naito S."/>
            <person name="Nakashima M."/>
            <person name="Nakama Y."/>
            <person name="Nakamichi Y."/>
            <person name="Nakamura M."/>
            <person name="Meguro A."/>
            <person name="Negishi M."/>
            <person name="Ohta I."/>
            <person name="Ohta T."/>
            <person name="Okamoto M."/>
            <person name="Ono N."/>
            <person name="Saji S."/>
            <person name="Sakaguchi M."/>
            <person name="Sakai K."/>
            <person name="Shibata M."/>
            <person name="Shimokawa T."/>
            <person name="Song J."/>
            <person name="Takazaki Y."/>
            <person name="Terasawa K."/>
            <person name="Tsugane M."/>
            <person name="Tsuji K."/>
            <person name="Ueda S."/>
            <person name="Waki K."/>
            <person name="Yamagata H."/>
            <person name="Yamamoto M."/>
            <person name="Yamamoto S."/>
            <person name="Yamane H."/>
            <person name="Yoshiki S."/>
            <person name="Yoshihara R."/>
            <person name="Yukawa K."/>
            <person name="Zhong H."/>
            <person name="Yano M."/>
            <person name="Yuan Q."/>
            <person name="Ouyang S."/>
            <person name="Liu J."/>
            <person name="Jones K.M."/>
            <person name="Gansberger K."/>
            <person name="Moffat K."/>
            <person name="Hill J."/>
            <person name="Bera J."/>
            <person name="Fadrosh D."/>
            <person name="Jin S."/>
            <person name="Johri S."/>
            <person name="Kim M."/>
            <person name="Overton L."/>
            <person name="Reardon M."/>
            <person name="Tsitrin T."/>
            <person name="Vuong H."/>
            <person name="Weaver B."/>
            <person name="Ciecko A."/>
            <person name="Tallon L."/>
            <person name="Jackson J."/>
            <person name="Pai G."/>
            <person name="Aken S.V."/>
            <person name="Utterback T."/>
            <person name="Reidmuller S."/>
            <person name="Feldblyum T."/>
            <person name="Hsiao J."/>
            <person name="Zismann V."/>
            <person name="Iobst S."/>
            <person name="de Vazeille A.R."/>
            <person name="Buell C.R."/>
            <person name="Ying K."/>
            <person name="Li Y."/>
            <person name="Lu T."/>
            <person name="Huang Y."/>
            <person name="Zhao Q."/>
            <person name="Feng Q."/>
            <person name="Zhang L."/>
            <person name="Zhu J."/>
            <person name="Weng Q."/>
            <person name="Mu J."/>
            <person name="Lu Y."/>
            <person name="Fan D."/>
            <person name="Liu Y."/>
            <person name="Guan J."/>
            <person name="Zhang Y."/>
            <person name="Yu S."/>
            <person name="Liu X."/>
            <person name="Zhang Y."/>
            <person name="Hong G."/>
            <person name="Han B."/>
            <person name="Choisne N."/>
            <person name="Demange N."/>
            <person name="Orjeda G."/>
            <person name="Samain S."/>
            <person name="Cattolico L."/>
            <person name="Pelletier E."/>
            <person name="Couloux A."/>
            <person name="Segurens B."/>
            <person name="Wincker P."/>
            <person name="D'Hont A."/>
            <person name="Scarpelli C."/>
            <person name="Weissenbach J."/>
            <person name="Salanoubat M."/>
            <person name="Quetier F."/>
            <person name="Yu Y."/>
            <person name="Kim H.R."/>
            <person name="Rambo T."/>
            <person name="Currie J."/>
            <person name="Collura K."/>
            <person name="Luo M."/>
            <person name="Yang T."/>
            <person name="Ammiraju J.S.S."/>
            <person name="Engler F."/>
            <person name="Soderlund C."/>
            <person name="Wing R.A."/>
            <person name="Palmer L.E."/>
            <person name="de la Bastide M."/>
            <person name="Spiegel L."/>
            <person name="Nascimento L."/>
            <person name="Zutavern T."/>
            <person name="O'Shaughnessy A."/>
            <person name="Dike S."/>
            <person name="Dedhia N."/>
            <person name="Preston R."/>
            <person name="Balija V."/>
            <person name="McCombie W.R."/>
            <person name="Chow T."/>
            <person name="Chen H."/>
            <person name="Chung M."/>
            <person name="Chen C."/>
            <person name="Shaw J."/>
            <person name="Wu H."/>
            <person name="Hsiao K."/>
            <person name="Chao Y."/>
            <person name="Chu M."/>
            <person name="Cheng C."/>
            <person name="Hour A."/>
            <person name="Lee P."/>
            <person name="Lin S."/>
            <person name="Lin Y."/>
            <person name="Liou J."/>
            <person name="Liu S."/>
            <person name="Hsing Y."/>
            <person name="Raghuvanshi S."/>
            <person name="Mohanty A."/>
            <person name="Bharti A.K."/>
            <person name="Gaur A."/>
            <person name="Gupta V."/>
            <person name="Kumar D."/>
            <person name="Ravi V."/>
            <person name="Vij S."/>
            <person name="Kapur A."/>
            <person name="Khurana P."/>
            <person name="Khurana P."/>
            <person name="Khurana J.P."/>
            <person name="Tyagi A.K."/>
            <person name="Gaikwad K."/>
            <person name="Singh A."/>
            <person name="Dalal V."/>
            <person name="Srivastava S."/>
            <person name="Dixit A."/>
            <person name="Pal A.K."/>
            <person name="Ghazi I.A."/>
            <person name="Yadav M."/>
            <person name="Pandit A."/>
            <person name="Bhargava A."/>
            <person name="Sureshbabu K."/>
            <person name="Batra K."/>
            <person name="Sharma T.R."/>
            <person name="Mohapatra T."/>
            <person name="Singh N.K."/>
            <person name="Messing J."/>
            <person name="Nelson A.B."/>
            <person name="Fuks G."/>
            <person name="Kavchok S."/>
            <person name="Keizer G."/>
            <person name="Linton E."/>
            <person name="Llaca V."/>
            <person name="Song R."/>
            <person name="Tanyolac B."/>
            <person name="Young S."/>
            <person name="Ho-Il K."/>
            <person name="Hahn J.H."/>
            <person name="Sangsakoo G."/>
            <person name="Vanavichit A."/>
            <person name="de Mattos Luiz.A.T."/>
            <person name="Zimmer P.D."/>
            <person name="Malone G."/>
            <person name="Dellagostin O."/>
            <person name="de Oliveira A.C."/>
            <person name="Bevan M."/>
            <person name="Bancroft I."/>
            <person name="Minx P."/>
            <person name="Cordum H."/>
            <person name="Wilson R."/>
            <person name="Cheng Z."/>
            <person name="Jin W."/>
            <person name="Jiang J."/>
            <person name="Leong S.A."/>
            <person name="Iwama H."/>
            <person name="Gojobori T."/>
            <person name="Itoh T."/>
            <person name="Niimura Y."/>
            <person name="Fujii Y."/>
            <person name="Habara T."/>
            <person name="Sakai H."/>
            <person name="Sato Y."/>
            <person name="Wilson G."/>
            <person name="Kumar K."/>
            <person name="McCouch S."/>
            <person name="Juretic N."/>
            <person name="Hoen D."/>
            <person name="Wright S."/>
            <person name="Bruskiewich R."/>
            <person name="Bureau T."/>
            <person name="Miyao A."/>
            <person name="Hirochika H."/>
            <person name="Nishikawa T."/>
            <person name="Kadowaki K."/>
            <person name="Sugiura M."/>
            <person name="Burr B."/>
            <person name="Sasaki T."/>
        </authorList>
    </citation>
    <scope>NUCLEOTIDE SEQUENCE [LARGE SCALE GENOMIC DNA]</scope>
    <source>
        <strain evidence="11">cv. Nipponbare</strain>
    </source>
</reference>
<feature type="binding site" description="axial binding residue" evidence="8">
    <location>
        <position position="465"/>
    </location>
    <ligand>
        <name>heme</name>
        <dbReference type="ChEBI" id="CHEBI:30413"/>
    </ligand>
    <ligandPart>
        <name>Fe</name>
        <dbReference type="ChEBI" id="CHEBI:18248"/>
    </ligandPart>
</feature>
<dbReference type="GO" id="GO:0020037">
    <property type="term" value="F:heme binding"/>
    <property type="evidence" value="ECO:0007669"/>
    <property type="project" value="InterPro"/>
</dbReference>
<evidence type="ECO:0000256" key="9">
    <source>
        <dbReference type="RuleBase" id="RU000461"/>
    </source>
</evidence>
<dbReference type="FunFam" id="1.10.630.10:FF:000038">
    <property type="entry name" value="Cytochrome P450 84A1"/>
    <property type="match status" value="1"/>
</dbReference>
<dbReference type="Pfam" id="PF00067">
    <property type="entry name" value="p450"/>
    <property type="match status" value="1"/>
</dbReference>
<dbReference type="GO" id="GO:0016705">
    <property type="term" value="F:oxidoreductase activity, acting on paired donors, with incorporation or reduction of molecular oxygen"/>
    <property type="evidence" value="ECO:0007669"/>
    <property type="project" value="InterPro"/>
</dbReference>
<keyword evidence="5" id="KW-0472">Membrane</keyword>
<keyword evidence="3" id="KW-0812">Transmembrane</keyword>
<evidence type="ECO:0000256" key="4">
    <source>
        <dbReference type="ARBA" id="ARBA00022723"/>
    </source>
</evidence>
<keyword evidence="2 8" id="KW-0349">Heme</keyword>
<dbReference type="EMBL" id="AP014965">
    <property type="protein sequence ID" value="BAT08300.1"/>
    <property type="molecule type" value="Genomic_DNA"/>
</dbReference>
<reference evidence="10 11" key="3">
    <citation type="journal article" date="2013" name="Rice">
        <title>Improvement of the Oryza sativa Nipponbare reference genome using next generation sequence and optical map data.</title>
        <authorList>
            <person name="Kawahara Y."/>
            <person name="de la Bastide M."/>
            <person name="Hamilton J.P."/>
            <person name="Kanamori H."/>
            <person name="McCombie W.R."/>
            <person name="Ouyang S."/>
            <person name="Schwartz D.C."/>
            <person name="Tanaka T."/>
            <person name="Wu J."/>
            <person name="Zhou S."/>
            <person name="Childs K.L."/>
            <person name="Davidson R.M."/>
            <person name="Lin H."/>
            <person name="Quesada-Ocampo L."/>
            <person name="Vaillancourt B."/>
            <person name="Sakai H."/>
            <person name="Lee S.S."/>
            <person name="Kim J."/>
            <person name="Numa H."/>
            <person name="Itoh T."/>
            <person name="Buell C.R."/>
            <person name="Matsumoto T."/>
        </authorList>
    </citation>
    <scope>NUCLEOTIDE SEQUENCE [LARGE SCALE GENOMIC DNA]</scope>
    <source>
        <strain evidence="11">cv. Nipponbare</strain>
    </source>
</reference>
<keyword evidence="4 8" id="KW-0479">Metal-binding</keyword>
<evidence type="ECO:0000256" key="3">
    <source>
        <dbReference type="ARBA" id="ARBA00022692"/>
    </source>
</evidence>
<dbReference type="SUPFAM" id="SSF48264">
    <property type="entry name" value="Cytochrome P450"/>
    <property type="match status" value="1"/>
</dbReference>
<comment type="similarity">
    <text evidence="1 9">Belongs to the cytochrome P450 family.</text>
</comment>
<dbReference type="Proteomes" id="UP000059680">
    <property type="component" value="Chromosome 9"/>
</dbReference>
<gene>
    <name evidence="10" type="ordered locus">Os09g0441700</name>
    <name evidence="10" type="ORF">OSNPB_090441700</name>
</gene>
<dbReference type="GO" id="GO:0004497">
    <property type="term" value="F:monooxygenase activity"/>
    <property type="evidence" value="ECO:0007669"/>
    <property type="project" value="UniProtKB-KW"/>
</dbReference>
<dbReference type="AlphaFoldDB" id="A0A0P0XMS3"/>
<dbReference type="OMA" id="DITWSPC"/>
<dbReference type="STRING" id="39947.A0A0P0XMS3"/>
<dbReference type="FunCoup" id="A0A0P0XMS3">
    <property type="interactions" value="426"/>
</dbReference>
<evidence type="ECO:0000256" key="6">
    <source>
        <dbReference type="ARBA" id="ARBA00023002"/>
    </source>
</evidence>